<comment type="caution">
    <text evidence="4">The sequence shown here is derived from an EMBL/GenBank/DDBJ whole genome shotgun (WGS) entry which is preliminary data.</text>
</comment>
<gene>
    <name evidence="4" type="ORF">ACFSUL_07430</name>
</gene>
<dbReference type="Proteomes" id="UP001597506">
    <property type="component" value="Unassembled WGS sequence"/>
</dbReference>
<comment type="subcellular location">
    <subcellularLocation>
        <location evidence="1">Secreted</location>
    </subcellularLocation>
</comment>
<protein>
    <submittedName>
        <fullName evidence="4">Toxin</fullName>
    </submittedName>
</protein>
<evidence type="ECO:0000313" key="5">
    <source>
        <dbReference type="Proteomes" id="UP001597506"/>
    </source>
</evidence>
<sequence>MNSRRILFVLIATTITFFIWQQTEASYNGIPLKKSPLRHDVNLKSSGQLEEIIILPETPFDEDEARAIIYRLDHLSNRLLDKINSQEIKVRLFTENLTDFSSTSHLKGVTPRGYTNTSITWDDVPGIGGSKLVLVKIGHSEKGMGHGSVNLELHELAHSVDRYVWNDIYYEMSFLPIWKQEAPLLFPGEDYFIQYKEEYFAETFAMYFLNLKTKKLLKEKAPATYNYFEEVKSM</sequence>
<dbReference type="CDD" id="cd20183">
    <property type="entry name" value="M34_PPEP"/>
    <property type="match status" value="1"/>
</dbReference>
<dbReference type="Gene3D" id="3.40.390.10">
    <property type="entry name" value="Collagenase (Catalytic Domain)"/>
    <property type="match status" value="1"/>
</dbReference>
<dbReference type="InterPro" id="IPR024079">
    <property type="entry name" value="MetalloPept_cat_dom_sf"/>
</dbReference>
<keyword evidence="5" id="KW-1185">Reference proteome</keyword>
<evidence type="ECO:0000256" key="2">
    <source>
        <dbReference type="ARBA" id="ARBA00022525"/>
    </source>
</evidence>
<proteinExistence type="predicted"/>
<feature type="domain" description="ATLF-like" evidence="3">
    <location>
        <begin position="46"/>
        <end position="233"/>
    </location>
</feature>
<reference evidence="5" key="1">
    <citation type="journal article" date="2019" name="Int. J. Syst. Evol. Microbiol.">
        <title>The Global Catalogue of Microorganisms (GCM) 10K type strain sequencing project: providing services to taxonomists for standard genome sequencing and annotation.</title>
        <authorList>
            <consortium name="The Broad Institute Genomics Platform"/>
            <consortium name="The Broad Institute Genome Sequencing Center for Infectious Disease"/>
            <person name="Wu L."/>
            <person name="Ma J."/>
        </authorList>
    </citation>
    <scope>NUCLEOTIDE SEQUENCE [LARGE SCALE GENOMIC DNA]</scope>
    <source>
        <strain evidence="5">KCTC 3913</strain>
    </source>
</reference>
<evidence type="ECO:0000259" key="3">
    <source>
        <dbReference type="PROSITE" id="PS51995"/>
    </source>
</evidence>
<organism evidence="4 5">
    <name type="scientific">Bacillus seohaeanensis</name>
    <dbReference type="NCBI Taxonomy" id="284580"/>
    <lineage>
        <taxon>Bacteria</taxon>
        <taxon>Bacillati</taxon>
        <taxon>Bacillota</taxon>
        <taxon>Bacilli</taxon>
        <taxon>Bacillales</taxon>
        <taxon>Bacillaceae</taxon>
        <taxon>Bacillus</taxon>
    </lineage>
</organism>
<evidence type="ECO:0000313" key="4">
    <source>
        <dbReference type="EMBL" id="MFD2680587.1"/>
    </source>
</evidence>
<name>A0ABW5RSK8_9BACI</name>
<dbReference type="Pfam" id="PF07737">
    <property type="entry name" value="ATLF"/>
    <property type="match status" value="1"/>
</dbReference>
<accession>A0ABW5RSK8</accession>
<dbReference type="SUPFAM" id="SSF55486">
    <property type="entry name" value="Metalloproteases ('zincins'), catalytic domain"/>
    <property type="match status" value="1"/>
</dbReference>
<evidence type="ECO:0000256" key="1">
    <source>
        <dbReference type="ARBA" id="ARBA00004613"/>
    </source>
</evidence>
<keyword evidence="2" id="KW-0964">Secreted</keyword>
<dbReference type="EMBL" id="JBHUMF010000015">
    <property type="protein sequence ID" value="MFD2680587.1"/>
    <property type="molecule type" value="Genomic_DNA"/>
</dbReference>
<dbReference type="PROSITE" id="PS51995">
    <property type="entry name" value="ATLF"/>
    <property type="match status" value="1"/>
</dbReference>
<dbReference type="InterPro" id="IPR014781">
    <property type="entry name" value="Anthrax_toxin_lethal/edema_N/C"/>
</dbReference>
<dbReference type="InterPro" id="IPR047568">
    <property type="entry name" value="ATLF-like_dom"/>
</dbReference>
<dbReference type="RefSeq" id="WP_377934099.1">
    <property type="nucleotide sequence ID" value="NZ_JBHUMF010000015.1"/>
</dbReference>